<sequence>MADMGEWRVPGYSEVRELGAGGGGRVVLATHVNSGTPVAIKYLSEALRDEPGFLARFQEEARVMVELADPHVARLYEYRQTRYGGAAIVMELVNGVSLRAILREHGATGPEAALSVLKGSLLGLAAAHRLGVVHRDYKPENVLVQGDGTSKLVDFGIAVRSGDGRTPAGTPPYMAPEQWSGLAATPATDVYAATAVFFECLTGHRPYQATAHVVLKFQHEHAPVPIGEVPEPVRGLVARGLAKDPLDRPPGAAAFLAELERVARAAYGEDWEERGRRRLAELAALLVLLFPLHAPAPPPTAATSLFRTVLGRARRAVRDNAARIAAGAGVVVVAGGATAYVLAADEPPTRRVDIVAAAPTDPPTPAAAPATEPPAPTPFGTPATTEPALAQSPPAETPTAPETAQPETTQSETTPPETTPPVTTSPPTTSPPTTSPPTTFPPTTSPPTSPPVTTAPPTRAPAPTRVSAVRLGELSQDGEVLAVSTTVTTRGSGRVRLTVAFAVNGTVVDTQRMELAGATTYVRAFQHALAEPRCGGAWTVTATTEPAAPGGTVTASRAFPDCPTSATGVRVAGLSVDAAPGRTLRARFAVTASGTGRVPVTAEILSGGSTVATRSAVLSGRRSYTRTLTHAFPERPCGTTVGVRVKAGAHSDVRQVRVTCPAGVQTVEVLRAAVSARGATATVRVVTDNDRPVRLRVVLQVGDRTRTSALTLSGATSYTRTLSFALGTVPCGQTWQVSAATTPAARGGADTLSGRTAACPPPREPAEPSPSASAPDDPPPSIR</sequence>
<evidence type="ECO:0000256" key="5">
    <source>
        <dbReference type="ARBA" id="ARBA00022777"/>
    </source>
</evidence>
<dbReference type="PANTHER" id="PTHR43289:SF6">
    <property type="entry name" value="SERINE_THREONINE-PROTEIN KINASE NEKL-3"/>
    <property type="match status" value="1"/>
</dbReference>
<evidence type="ECO:0000313" key="11">
    <source>
        <dbReference type="Proteomes" id="UP000578449"/>
    </source>
</evidence>
<gene>
    <name evidence="10" type="ORF">HNP84_006287</name>
</gene>
<name>A0A840PGC8_9ACTN</name>
<dbReference type="GO" id="GO:0004674">
    <property type="term" value="F:protein serine/threonine kinase activity"/>
    <property type="evidence" value="ECO:0007669"/>
    <property type="project" value="UniProtKB-KW"/>
</dbReference>
<keyword evidence="6 7" id="KW-0067">ATP-binding</keyword>
<organism evidence="10 11">
    <name type="scientific">Thermocatellispora tengchongensis</name>
    <dbReference type="NCBI Taxonomy" id="1073253"/>
    <lineage>
        <taxon>Bacteria</taxon>
        <taxon>Bacillati</taxon>
        <taxon>Actinomycetota</taxon>
        <taxon>Actinomycetes</taxon>
        <taxon>Streptosporangiales</taxon>
        <taxon>Streptosporangiaceae</taxon>
        <taxon>Thermocatellispora</taxon>
    </lineage>
</organism>
<keyword evidence="11" id="KW-1185">Reference proteome</keyword>
<dbReference type="Gene3D" id="3.30.200.20">
    <property type="entry name" value="Phosphorylase Kinase, domain 1"/>
    <property type="match status" value="1"/>
</dbReference>
<accession>A0A840PGC8</accession>
<dbReference type="SUPFAM" id="SSF56112">
    <property type="entry name" value="Protein kinase-like (PK-like)"/>
    <property type="match status" value="1"/>
</dbReference>
<feature type="domain" description="Protein kinase" evidence="9">
    <location>
        <begin position="12"/>
        <end position="262"/>
    </location>
</feature>
<keyword evidence="3 10" id="KW-0808">Transferase</keyword>
<comment type="caution">
    <text evidence="10">The sequence shown here is derived from an EMBL/GenBank/DDBJ whole genome shotgun (WGS) entry which is preliminary data.</text>
</comment>
<dbReference type="CDD" id="cd14014">
    <property type="entry name" value="STKc_PknB_like"/>
    <property type="match status" value="1"/>
</dbReference>
<dbReference type="InterPro" id="IPR008271">
    <property type="entry name" value="Ser/Thr_kinase_AS"/>
</dbReference>
<dbReference type="PROSITE" id="PS50011">
    <property type="entry name" value="PROTEIN_KINASE_DOM"/>
    <property type="match status" value="1"/>
</dbReference>
<dbReference type="Proteomes" id="UP000578449">
    <property type="component" value="Unassembled WGS sequence"/>
</dbReference>
<evidence type="ECO:0000313" key="10">
    <source>
        <dbReference type="EMBL" id="MBB5136540.1"/>
    </source>
</evidence>
<feature type="compositionally biased region" description="Pro residues" evidence="8">
    <location>
        <begin position="428"/>
        <end position="460"/>
    </location>
</feature>
<feature type="region of interest" description="Disordered" evidence="8">
    <location>
        <begin position="357"/>
        <end position="462"/>
    </location>
</feature>
<dbReference type="EC" id="2.7.11.1" evidence="1"/>
<evidence type="ECO:0000256" key="3">
    <source>
        <dbReference type="ARBA" id="ARBA00022679"/>
    </source>
</evidence>
<evidence type="ECO:0000256" key="4">
    <source>
        <dbReference type="ARBA" id="ARBA00022741"/>
    </source>
</evidence>
<dbReference type="Pfam" id="PF00069">
    <property type="entry name" value="Pkinase"/>
    <property type="match status" value="1"/>
</dbReference>
<evidence type="ECO:0000256" key="2">
    <source>
        <dbReference type="ARBA" id="ARBA00022527"/>
    </source>
</evidence>
<keyword evidence="2" id="KW-0723">Serine/threonine-protein kinase</keyword>
<feature type="region of interest" description="Disordered" evidence="8">
    <location>
        <begin position="742"/>
        <end position="783"/>
    </location>
</feature>
<reference evidence="10 11" key="1">
    <citation type="submission" date="2020-08" db="EMBL/GenBank/DDBJ databases">
        <title>Genomic Encyclopedia of Type Strains, Phase IV (KMG-IV): sequencing the most valuable type-strain genomes for metagenomic binning, comparative biology and taxonomic classification.</title>
        <authorList>
            <person name="Goeker M."/>
        </authorList>
    </citation>
    <scope>NUCLEOTIDE SEQUENCE [LARGE SCALE GENOMIC DNA]</scope>
    <source>
        <strain evidence="10 11">DSM 45615</strain>
    </source>
</reference>
<keyword evidence="4 7" id="KW-0547">Nucleotide-binding</keyword>
<dbReference type="AlphaFoldDB" id="A0A840PGC8"/>
<dbReference type="PRINTS" id="PR01217">
    <property type="entry name" value="PRICHEXTENSN"/>
</dbReference>
<proteinExistence type="predicted"/>
<protein>
    <recommendedName>
        <fullName evidence="1">non-specific serine/threonine protein kinase</fullName>
        <ecNumber evidence="1">2.7.11.1</ecNumber>
    </recommendedName>
</protein>
<dbReference type="GO" id="GO:0005524">
    <property type="term" value="F:ATP binding"/>
    <property type="evidence" value="ECO:0007669"/>
    <property type="project" value="UniProtKB-UniRule"/>
</dbReference>
<dbReference type="InterPro" id="IPR000719">
    <property type="entry name" value="Prot_kinase_dom"/>
</dbReference>
<evidence type="ECO:0000256" key="1">
    <source>
        <dbReference type="ARBA" id="ARBA00012513"/>
    </source>
</evidence>
<feature type="compositionally biased region" description="Low complexity" evidence="8">
    <location>
        <begin position="380"/>
        <end position="427"/>
    </location>
</feature>
<evidence type="ECO:0000256" key="7">
    <source>
        <dbReference type="PROSITE-ProRule" id="PRU10141"/>
    </source>
</evidence>
<evidence type="ECO:0000256" key="6">
    <source>
        <dbReference type="ARBA" id="ARBA00022840"/>
    </source>
</evidence>
<dbReference type="InterPro" id="IPR011009">
    <property type="entry name" value="Kinase-like_dom_sf"/>
</dbReference>
<evidence type="ECO:0000256" key="8">
    <source>
        <dbReference type="SAM" id="MobiDB-lite"/>
    </source>
</evidence>
<keyword evidence="5 10" id="KW-0418">Kinase</keyword>
<dbReference type="EMBL" id="JACHGN010000014">
    <property type="protein sequence ID" value="MBB5136540.1"/>
    <property type="molecule type" value="Genomic_DNA"/>
</dbReference>
<dbReference type="RefSeq" id="WP_221336929.1">
    <property type="nucleotide sequence ID" value="NZ_BAABIX010000011.1"/>
</dbReference>
<dbReference type="Gene3D" id="1.10.510.10">
    <property type="entry name" value="Transferase(Phosphotransferase) domain 1"/>
    <property type="match status" value="1"/>
</dbReference>
<dbReference type="PROSITE" id="PS00107">
    <property type="entry name" value="PROTEIN_KINASE_ATP"/>
    <property type="match status" value="1"/>
</dbReference>
<evidence type="ECO:0000259" key="9">
    <source>
        <dbReference type="PROSITE" id="PS50011"/>
    </source>
</evidence>
<feature type="binding site" evidence="7">
    <location>
        <position position="41"/>
    </location>
    <ligand>
        <name>ATP</name>
        <dbReference type="ChEBI" id="CHEBI:30616"/>
    </ligand>
</feature>
<feature type="compositionally biased region" description="Pro residues" evidence="8">
    <location>
        <begin position="360"/>
        <end position="379"/>
    </location>
</feature>
<dbReference type="PANTHER" id="PTHR43289">
    <property type="entry name" value="MITOGEN-ACTIVATED PROTEIN KINASE KINASE KINASE 20-RELATED"/>
    <property type="match status" value="1"/>
</dbReference>
<dbReference type="InterPro" id="IPR017441">
    <property type="entry name" value="Protein_kinase_ATP_BS"/>
</dbReference>
<dbReference type="PROSITE" id="PS00108">
    <property type="entry name" value="PROTEIN_KINASE_ST"/>
    <property type="match status" value="1"/>
</dbReference>